<reference evidence="1 2" key="1">
    <citation type="journal article" date="2015" name="Int. J. Syst. Evol. Microbiol.">
        <title>Youhaiella tibetensis gen. nov., sp. nov., isolated from subsurface sediment.</title>
        <authorList>
            <person name="Wang Y.X."/>
            <person name="Huang F.Q."/>
            <person name="Nogi Y."/>
            <person name="Pang S.J."/>
            <person name="Wang P.K."/>
            <person name="Lv J."/>
        </authorList>
    </citation>
    <scope>NUCLEOTIDE SEQUENCE [LARGE SCALE GENOMIC DNA]</scope>
    <source>
        <strain evidence="2">fig4</strain>
    </source>
</reference>
<evidence type="ECO:0000313" key="2">
    <source>
        <dbReference type="Proteomes" id="UP000321062"/>
    </source>
</evidence>
<keyword evidence="2" id="KW-1185">Reference proteome</keyword>
<proteinExistence type="predicted"/>
<dbReference type="OrthoDB" id="582170at2"/>
<dbReference type="SUPFAM" id="SSF52172">
    <property type="entry name" value="CheY-like"/>
    <property type="match status" value="1"/>
</dbReference>
<protein>
    <submittedName>
        <fullName evidence="1">Response regulator</fullName>
    </submittedName>
</protein>
<accession>A0A5B9DRL5</accession>
<dbReference type="EMBL" id="CP041690">
    <property type="protein sequence ID" value="QEE21712.1"/>
    <property type="molecule type" value="Genomic_DNA"/>
</dbReference>
<gene>
    <name evidence="1" type="ORF">FNA67_16620</name>
</gene>
<evidence type="ECO:0000313" key="1">
    <source>
        <dbReference type="EMBL" id="QEE21712.1"/>
    </source>
</evidence>
<dbReference type="AlphaFoldDB" id="A0A5B9DRL5"/>
<sequence length="125" mass="13456">MLRGKRLLVVEEEFLVAIDIQHILESGNVAKTTFARSTEEALALADQFADFDIAVVQVPDSSPTAEALVSKLDASGVAVVLTSFDATHRHGHPGHPGLATVIKPFIAEELLRACLQPQPVRDCES</sequence>
<dbReference type="Gene3D" id="3.40.50.2300">
    <property type="match status" value="1"/>
</dbReference>
<name>A0A5B9DRL5_9HYPH</name>
<dbReference type="KEGG" id="yti:FNA67_16620"/>
<organism evidence="1 2">
    <name type="scientific">Paradevosia tibetensis</name>
    <dbReference type="NCBI Taxonomy" id="1447062"/>
    <lineage>
        <taxon>Bacteria</taxon>
        <taxon>Pseudomonadati</taxon>
        <taxon>Pseudomonadota</taxon>
        <taxon>Alphaproteobacteria</taxon>
        <taxon>Hyphomicrobiales</taxon>
        <taxon>Devosiaceae</taxon>
        <taxon>Paradevosia</taxon>
    </lineage>
</organism>
<dbReference type="InterPro" id="IPR011006">
    <property type="entry name" value="CheY-like_superfamily"/>
</dbReference>
<dbReference type="RefSeq" id="WP_147657059.1">
    <property type="nucleotide sequence ID" value="NZ_BMFM01000001.1"/>
</dbReference>
<dbReference type="Proteomes" id="UP000321062">
    <property type="component" value="Chromosome"/>
</dbReference>